<dbReference type="Pfam" id="PF07589">
    <property type="entry name" value="PEP-CTERM"/>
    <property type="match status" value="1"/>
</dbReference>
<proteinExistence type="predicted"/>
<dbReference type="InterPro" id="IPR013424">
    <property type="entry name" value="Ice-binding_C"/>
</dbReference>
<protein>
    <recommendedName>
        <fullName evidence="1">Ice-binding protein C-terminal domain-containing protein</fullName>
    </recommendedName>
</protein>
<dbReference type="NCBIfam" id="TIGR02595">
    <property type="entry name" value="PEP_CTERM"/>
    <property type="match status" value="1"/>
</dbReference>
<dbReference type="EMBL" id="JACHXS010000001">
    <property type="protein sequence ID" value="MBB3220180.1"/>
    <property type="molecule type" value="Genomic_DNA"/>
</dbReference>
<reference evidence="2 3" key="1">
    <citation type="submission" date="2020-08" db="EMBL/GenBank/DDBJ databases">
        <title>Genomic Encyclopedia of Type Strains, Phase III (KMG-III): the genomes of soil and plant-associated and newly described type strains.</title>
        <authorList>
            <person name="Whitman W."/>
        </authorList>
    </citation>
    <scope>NUCLEOTIDE SEQUENCE [LARGE SCALE GENOMIC DNA]</scope>
    <source>
        <strain evidence="2 3">CECT 7753</strain>
    </source>
</reference>
<evidence type="ECO:0000313" key="3">
    <source>
        <dbReference type="Proteomes" id="UP000584325"/>
    </source>
</evidence>
<dbReference type="AlphaFoldDB" id="A0A7W5H9G3"/>
<dbReference type="RefSeq" id="WP_217496910.1">
    <property type="nucleotide sequence ID" value="NZ_CP040017.1"/>
</dbReference>
<gene>
    <name evidence="2" type="ORF">FHS02_000967</name>
</gene>
<accession>A0A7W5H9G3</accession>
<evidence type="ECO:0000259" key="1">
    <source>
        <dbReference type="Pfam" id="PF07589"/>
    </source>
</evidence>
<sequence>MDFGYQMPGEYYTRTFASHTVKTVTQISPVPEPATYAMLGAGLLLGAARRGRQQK</sequence>
<dbReference type="Proteomes" id="UP000584325">
    <property type="component" value="Unassembled WGS sequence"/>
</dbReference>
<name>A0A7W5H9G3_9BURK</name>
<feature type="domain" description="Ice-binding protein C-terminal" evidence="1">
    <location>
        <begin position="29"/>
        <end position="52"/>
    </location>
</feature>
<organism evidence="2 3">
    <name type="scientific">Pseudoduganella umbonata</name>
    <dbReference type="NCBI Taxonomy" id="864828"/>
    <lineage>
        <taxon>Bacteria</taxon>
        <taxon>Pseudomonadati</taxon>
        <taxon>Pseudomonadota</taxon>
        <taxon>Betaproteobacteria</taxon>
        <taxon>Burkholderiales</taxon>
        <taxon>Oxalobacteraceae</taxon>
        <taxon>Telluria group</taxon>
        <taxon>Pseudoduganella</taxon>
    </lineage>
</organism>
<comment type="caution">
    <text evidence="2">The sequence shown here is derived from an EMBL/GenBank/DDBJ whole genome shotgun (WGS) entry which is preliminary data.</text>
</comment>
<evidence type="ECO:0000313" key="2">
    <source>
        <dbReference type="EMBL" id="MBB3220180.1"/>
    </source>
</evidence>